<feature type="domain" description="GGDEF" evidence="2">
    <location>
        <begin position="152"/>
        <end position="284"/>
    </location>
</feature>
<keyword evidence="4" id="KW-1185">Reference proteome</keyword>
<dbReference type="SMART" id="SM00267">
    <property type="entry name" value="GGDEF"/>
    <property type="match status" value="1"/>
</dbReference>
<evidence type="ECO:0000259" key="2">
    <source>
        <dbReference type="PROSITE" id="PS50887"/>
    </source>
</evidence>
<accession>C5SZZ1</accession>
<name>C5SZZ1_ACIDE</name>
<dbReference type="PATRIC" id="fig|573060.9.peg.5111"/>
<gene>
    <name evidence="3" type="ORF">AcdelDRAFT_0221</name>
</gene>
<dbReference type="InterPro" id="IPR052163">
    <property type="entry name" value="DGC-Regulatory_Protein"/>
</dbReference>
<feature type="coiled-coil region" evidence="1">
    <location>
        <begin position="73"/>
        <end position="107"/>
    </location>
</feature>
<organism evidence="3 4">
    <name type="scientific">Acidovorax delafieldii 2AN</name>
    <dbReference type="NCBI Taxonomy" id="573060"/>
    <lineage>
        <taxon>Bacteria</taxon>
        <taxon>Pseudomonadati</taxon>
        <taxon>Pseudomonadota</taxon>
        <taxon>Betaproteobacteria</taxon>
        <taxon>Burkholderiales</taxon>
        <taxon>Comamonadaceae</taxon>
        <taxon>Acidovorax</taxon>
    </lineage>
</organism>
<dbReference type="Pfam" id="PF00990">
    <property type="entry name" value="GGDEF"/>
    <property type="match status" value="1"/>
</dbReference>
<dbReference type="InterPro" id="IPR043128">
    <property type="entry name" value="Rev_trsase/Diguanyl_cyclase"/>
</dbReference>
<keyword evidence="1" id="KW-0175">Coiled coil</keyword>
<dbReference type="OrthoDB" id="9812260at2"/>
<sequence>MAINHRQFMSGKALTVSWPTAVQVRHWSQVFRALRVQWIYCGLYNGSPLPQLACATPAQPDPDFSVPECVAALEMLNQALERESAQRQALERAFQHAKTALAQAEADLACVRSGERQARHLALHDDLTALPNRRHLLQQLDHALAQHGPDSTGPTVLYLDLDDFKAVNDTHGHGVGDEVLRITAARLIGAVRHGDMVVRLGGDEFACLLRGVADPVPLRQLCAKLLDAVSCPMKIDSVQLLVRPSIGIAICSQQDTTAEDLLACADAAMYAAKRGRSGFALYGESAASGFNATSSCSVHNASARH</sequence>
<dbReference type="PANTHER" id="PTHR46663">
    <property type="entry name" value="DIGUANYLATE CYCLASE DGCT-RELATED"/>
    <property type="match status" value="1"/>
</dbReference>
<dbReference type="InterPro" id="IPR000160">
    <property type="entry name" value="GGDEF_dom"/>
</dbReference>
<dbReference type="CDD" id="cd01949">
    <property type="entry name" value="GGDEF"/>
    <property type="match status" value="1"/>
</dbReference>
<dbReference type="EMBL" id="ACQT01000002">
    <property type="protein sequence ID" value="EER62307.1"/>
    <property type="molecule type" value="Genomic_DNA"/>
</dbReference>
<comment type="caution">
    <text evidence="3">The sequence shown here is derived from an EMBL/GenBank/DDBJ whole genome shotgun (WGS) entry which is preliminary data.</text>
</comment>
<dbReference type="AlphaFoldDB" id="C5SZZ1"/>
<dbReference type="PANTHER" id="PTHR46663:SF2">
    <property type="entry name" value="GGDEF DOMAIN-CONTAINING PROTEIN"/>
    <property type="match status" value="1"/>
</dbReference>
<dbReference type="Proteomes" id="UP000003856">
    <property type="component" value="Unassembled WGS sequence"/>
</dbReference>
<reference evidence="3 4" key="1">
    <citation type="submission" date="2009-05" db="EMBL/GenBank/DDBJ databases">
        <title>The draft genome of Acidovorax delafieldii 2AN.</title>
        <authorList>
            <consortium name="US DOE Joint Genome Institute (JGI-PGF)"/>
            <person name="Lucas S."/>
            <person name="Copeland A."/>
            <person name="Lapidus A."/>
            <person name="Glavina del Rio T."/>
            <person name="Tice H."/>
            <person name="Bruce D."/>
            <person name="Goodwin L."/>
            <person name="Pitluck S."/>
            <person name="Larimer F."/>
            <person name="Land M.L."/>
            <person name="Hauser L."/>
            <person name="Shelobolina E.S."/>
            <person name="Picardal F."/>
            <person name="Roden E."/>
            <person name="Emerson D."/>
        </authorList>
    </citation>
    <scope>NUCLEOTIDE SEQUENCE [LARGE SCALE GENOMIC DNA]</scope>
    <source>
        <strain evidence="3 4">2AN</strain>
    </source>
</reference>
<evidence type="ECO:0000313" key="3">
    <source>
        <dbReference type="EMBL" id="EER62307.1"/>
    </source>
</evidence>
<evidence type="ECO:0000256" key="1">
    <source>
        <dbReference type="SAM" id="Coils"/>
    </source>
</evidence>
<dbReference type="Gene3D" id="3.30.70.270">
    <property type="match status" value="1"/>
</dbReference>
<dbReference type="SUPFAM" id="SSF55073">
    <property type="entry name" value="Nucleotide cyclase"/>
    <property type="match status" value="1"/>
</dbReference>
<evidence type="ECO:0000313" key="4">
    <source>
        <dbReference type="Proteomes" id="UP000003856"/>
    </source>
</evidence>
<dbReference type="NCBIfam" id="TIGR00254">
    <property type="entry name" value="GGDEF"/>
    <property type="match status" value="1"/>
</dbReference>
<protein>
    <submittedName>
        <fullName evidence="3">Diguanylate cyclase</fullName>
    </submittedName>
</protein>
<dbReference type="InterPro" id="IPR029787">
    <property type="entry name" value="Nucleotide_cyclase"/>
</dbReference>
<dbReference type="PROSITE" id="PS50887">
    <property type="entry name" value="GGDEF"/>
    <property type="match status" value="1"/>
</dbReference>
<proteinExistence type="predicted"/>